<gene>
    <name evidence="6" type="ORF">EHS25_008674</name>
</gene>
<dbReference type="InterPro" id="IPR044285">
    <property type="entry name" value="PWP1"/>
</dbReference>
<evidence type="ECO:0000256" key="1">
    <source>
        <dbReference type="ARBA" id="ARBA00022553"/>
    </source>
</evidence>
<keyword evidence="7" id="KW-1185">Reference proteome</keyword>
<feature type="repeat" description="WD" evidence="4">
    <location>
        <begin position="303"/>
        <end position="345"/>
    </location>
</feature>
<dbReference type="PROSITE" id="PS50294">
    <property type="entry name" value="WD_REPEATS_REGION"/>
    <property type="match status" value="2"/>
</dbReference>
<dbReference type="PRINTS" id="PR00320">
    <property type="entry name" value="GPROTEINBRPT"/>
</dbReference>
<dbReference type="STRING" id="1890683.A0A427YMI8"/>
<dbReference type="Gene3D" id="2.130.10.10">
    <property type="entry name" value="YVTN repeat-like/Quinoprotein amine dehydrogenase"/>
    <property type="match status" value="2"/>
</dbReference>
<comment type="caution">
    <text evidence="6">The sequence shown here is derived from an EMBL/GenBank/DDBJ whole genome shotgun (WGS) entry which is preliminary data.</text>
</comment>
<dbReference type="InterPro" id="IPR020472">
    <property type="entry name" value="WD40_PAC1"/>
</dbReference>
<accession>A0A427YMI8</accession>
<protein>
    <submittedName>
        <fullName evidence="6">Uncharacterized protein</fullName>
    </submittedName>
</protein>
<feature type="region of interest" description="Disordered" evidence="5">
    <location>
        <begin position="49"/>
        <end position="130"/>
    </location>
</feature>
<dbReference type="InterPro" id="IPR036322">
    <property type="entry name" value="WD40_repeat_dom_sf"/>
</dbReference>
<evidence type="ECO:0000313" key="7">
    <source>
        <dbReference type="Proteomes" id="UP000279259"/>
    </source>
</evidence>
<dbReference type="PANTHER" id="PTHR14091">
    <property type="entry name" value="PERIODIC TRYPTOPHAN PROTEIN 1"/>
    <property type="match status" value="1"/>
</dbReference>
<evidence type="ECO:0000313" key="6">
    <source>
        <dbReference type="EMBL" id="RSH92259.1"/>
    </source>
</evidence>
<keyword evidence="2 4" id="KW-0853">WD repeat</keyword>
<dbReference type="PROSITE" id="PS00678">
    <property type="entry name" value="WD_REPEATS_1"/>
    <property type="match status" value="2"/>
</dbReference>
<evidence type="ECO:0000256" key="3">
    <source>
        <dbReference type="ARBA" id="ARBA00022737"/>
    </source>
</evidence>
<evidence type="ECO:0000256" key="2">
    <source>
        <dbReference type="ARBA" id="ARBA00022574"/>
    </source>
</evidence>
<dbReference type="AlphaFoldDB" id="A0A427YMI8"/>
<name>A0A427YMI8_9TREE</name>
<dbReference type="PANTHER" id="PTHR14091:SF0">
    <property type="entry name" value="PERIODIC TRYPTOPHAN PROTEIN 1 HOMOLOG"/>
    <property type="match status" value="1"/>
</dbReference>
<evidence type="ECO:0000256" key="4">
    <source>
        <dbReference type="PROSITE-ProRule" id="PRU00221"/>
    </source>
</evidence>
<proteinExistence type="predicted"/>
<dbReference type="Proteomes" id="UP000279259">
    <property type="component" value="Unassembled WGS sequence"/>
</dbReference>
<dbReference type="InterPro" id="IPR001680">
    <property type="entry name" value="WD40_rpt"/>
</dbReference>
<dbReference type="FunFam" id="2.130.10.10:FF:001189">
    <property type="entry name" value="Periodic tryptophan protein 1"/>
    <property type="match status" value="1"/>
</dbReference>
<dbReference type="EMBL" id="RSCD01000006">
    <property type="protein sequence ID" value="RSH92259.1"/>
    <property type="molecule type" value="Genomic_DNA"/>
</dbReference>
<dbReference type="SUPFAM" id="SSF50978">
    <property type="entry name" value="WD40 repeat-like"/>
    <property type="match status" value="1"/>
</dbReference>
<sequence>MSGTLISSLTWIPRGRAALQPKKYTLDEDELERVGKLGGPGVLEQLKKEMGELEAEAEAAAGEDELGGDGWEDVDDEGAGESDEEINEDEADGEAEAEDEDEDVDMDGGETAQSKPKTKASSDPNDLSAFNMDEYDNEESKGVAMGAFANVKGLAFYRDNNDDPYITLKEDEDETEREELALLPTDSMFIAARTTSDLSSLDFHVYDDPNENLYVHHDLMLPSFPLCVEWLDFPSGSSSSATGSYVAVGTFDPTIEIWDADLVDGLYPQAILGPSPSLEKPQPKPLGTGKKKRKQLVQPAANAEHHVQPVLTLSWTPHHRHLLLSGSADATIKLWDLTRESPMGAVRSWDRIHGGEKVQAVEWNKSSAAGLDKAVLSAGWDRRVRVWDSRAAEEGIAVAVGSDVECVRWDPWEPTSFYVSLENGLIVAYDSRTLSSSASNGLSSAQPKYTLSAHDGAAAALDVNPHIRGCIVTGGMDKLVKIWNVMDEETEGLKGRKREISMVASRDLGLGKVFTSRWSPDAETPLTLAAAGSKATVQVWDVASNAGARKAFGERLRRHGRELGEMKKGGGIVGVEDEDEEDEE</sequence>
<dbReference type="InterPro" id="IPR019775">
    <property type="entry name" value="WD40_repeat_CS"/>
</dbReference>
<feature type="repeat" description="WD" evidence="4">
    <location>
        <begin position="451"/>
        <end position="493"/>
    </location>
</feature>
<dbReference type="Pfam" id="PF00400">
    <property type="entry name" value="WD40"/>
    <property type="match status" value="3"/>
</dbReference>
<feature type="compositionally biased region" description="Polar residues" evidence="5">
    <location>
        <begin position="111"/>
        <end position="125"/>
    </location>
</feature>
<keyword evidence="3" id="KW-0677">Repeat</keyword>
<dbReference type="InterPro" id="IPR015943">
    <property type="entry name" value="WD40/YVTN_repeat-like_dom_sf"/>
</dbReference>
<dbReference type="SMART" id="SM00320">
    <property type="entry name" value="WD40"/>
    <property type="match status" value="6"/>
</dbReference>
<dbReference type="PROSITE" id="PS50082">
    <property type="entry name" value="WD_REPEATS_2"/>
    <property type="match status" value="2"/>
</dbReference>
<organism evidence="6 7">
    <name type="scientific">Saitozyma podzolica</name>
    <dbReference type="NCBI Taxonomy" id="1890683"/>
    <lineage>
        <taxon>Eukaryota</taxon>
        <taxon>Fungi</taxon>
        <taxon>Dikarya</taxon>
        <taxon>Basidiomycota</taxon>
        <taxon>Agaricomycotina</taxon>
        <taxon>Tremellomycetes</taxon>
        <taxon>Tremellales</taxon>
        <taxon>Trimorphomycetaceae</taxon>
        <taxon>Saitozyma</taxon>
    </lineage>
</organism>
<evidence type="ECO:0000256" key="5">
    <source>
        <dbReference type="SAM" id="MobiDB-lite"/>
    </source>
</evidence>
<reference evidence="6 7" key="1">
    <citation type="submission" date="2018-11" db="EMBL/GenBank/DDBJ databases">
        <title>Genome sequence of Saitozyma podzolica DSM 27192.</title>
        <authorList>
            <person name="Aliyu H."/>
            <person name="Gorte O."/>
            <person name="Ochsenreither K."/>
        </authorList>
    </citation>
    <scope>NUCLEOTIDE SEQUENCE [LARGE SCALE GENOMIC DNA]</scope>
    <source>
        <strain evidence="6 7">DSM 27192</strain>
    </source>
</reference>
<keyword evidence="1" id="KW-0597">Phosphoprotein</keyword>
<feature type="region of interest" description="Disordered" evidence="5">
    <location>
        <begin position="273"/>
        <end position="295"/>
    </location>
</feature>
<dbReference type="GO" id="GO:0006364">
    <property type="term" value="P:rRNA processing"/>
    <property type="evidence" value="ECO:0007669"/>
    <property type="project" value="InterPro"/>
</dbReference>
<dbReference type="GO" id="GO:0005634">
    <property type="term" value="C:nucleus"/>
    <property type="evidence" value="ECO:0007669"/>
    <property type="project" value="TreeGrafter"/>
</dbReference>
<feature type="compositionally biased region" description="Acidic residues" evidence="5">
    <location>
        <begin position="52"/>
        <end position="108"/>
    </location>
</feature>
<dbReference type="OrthoDB" id="270624at2759"/>